<dbReference type="EMBL" id="CYGY02000030">
    <property type="protein sequence ID" value="SIT41789.1"/>
    <property type="molecule type" value="Genomic_DNA"/>
</dbReference>
<reference evidence="1" key="1">
    <citation type="submission" date="2016-12" db="EMBL/GenBank/DDBJ databases">
        <authorList>
            <person name="Moulin L."/>
        </authorList>
    </citation>
    <scope>NUCLEOTIDE SEQUENCE [LARGE SCALE GENOMIC DNA]</scope>
    <source>
        <strain evidence="1">STM 7183</strain>
    </source>
</reference>
<dbReference type="RefSeq" id="WP_175607935.1">
    <property type="nucleotide sequence ID" value="NZ_CYGY02000030.1"/>
</dbReference>
<evidence type="ECO:0008006" key="3">
    <source>
        <dbReference type="Google" id="ProtNLM"/>
    </source>
</evidence>
<dbReference type="Proteomes" id="UP000195569">
    <property type="component" value="Unassembled WGS sequence"/>
</dbReference>
<evidence type="ECO:0000313" key="2">
    <source>
        <dbReference type="Proteomes" id="UP000195569"/>
    </source>
</evidence>
<organism evidence="1 2">
    <name type="scientific">Paraburkholderia piptadeniae</name>
    <dbReference type="NCBI Taxonomy" id="1701573"/>
    <lineage>
        <taxon>Bacteria</taxon>
        <taxon>Pseudomonadati</taxon>
        <taxon>Pseudomonadota</taxon>
        <taxon>Betaproteobacteria</taxon>
        <taxon>Burkholderiales</taxon>
        <taxon>Burkholderiaceae</taxon>
        <taxon>Paraburkholderia</taxon>
    </lineage>
</organism>
<accession>A0A1N7S370</accession>
<protein>
    <recommendedName>
        <fullName evidence="3">Antitoxin Xre/MbcA/ParS-like toxin-binding domain-containing protein</fullName>
    </recommendedName>
</protein>
<keyword evidence="2" id="KW-1185">Reference proteome</keyword>
<comment type="caution">
    <text evidence="1">The sequence shown here is derived from an EMBL/GenBank/DDBJ whole genome shotgun (WGS) entry which is preliminary data.</text>
</comment>
<proteinExistence type="predicted"/>
<gene>
    <name evidence="1" type="ORF">BN2476_300195</name>
</gene>
<name>A0A1N7S370_9BURK</name>
<dbReference type="AlphaFoldDB" id="A0A1N7S370"/>
<evidence type="ECO:0000313" key="1">
    <source>
        <dbReference type="EMBL" id="SIT41789.1"/>
    </source>
</evidence>
<sequence length="336" mass="36124">MLEFREKSAYEVSACTCDRCGRRMTPDDADGEWHERVSIACHGGFHSIFGDGCAISVDLCQRCVRDTLGAWLRISSTTIDDNDLSSNSLALSALRGIVRHGADDAVSVEAMNAAVAAGATASGTGDPSPDTGPTAVADISRIVIALDATRTAASVILNGLENLGSAITQEARAELTRQVRQHINEQEHSALQGLVDASPVRRLPLSRARMEAKAVAAVLSGTTWLTAQTVGRRQNPDATNLQAVTSRWEQEGKVFSIERAGQTLYPTYIFDELGNPIPEVAEILKVFHDYMPLRIASWFESTNSMLQGKRPRESLAADPSAVVDAARDHVKGSTHG</sequence>